<keyword evidence="2" id="KW-1185">Reference proteome</keyword>
<organism evidence="1 2">
    <name type="scientific">Cannabis sativa</name>
    <name type="common">Hemp</name>
    <name type="synonym">Marijuana</name>
    <dbReference type="NCBI Taxonomy" id="3483"/>
    <lineage>
        <taxon>Eukaryota</taxon>
        <taxon>Viridiplantae</taxon>
        <taxon>Streptophyta</taxon>
        <taxon>Embryophyta</taxon>
        <taxon>Tracheophyta</taxon>
        <taxon>Spermatophyta</taxon>
        <taxon>Magnoliopsida</taxon>
        <taxon>eudicotyledons</taxon>
        <taxon>Gunneridae</taxon>
        <taxon>Pentapetalae</taxon>
        <taxon>rosids</taxon>
        <taxon>fabids</taxon>
        <taxon>Rosales</taxon>
        <taxon>Cannabaceae</taxon>
        <taxon>Cannabis</taxon>
    </lineage>
</organism>
<gene>
    <name evidence="1" type="ORF">G4B88_024557</name>
</gene>
<evidence type="ECO:0000313" key="1">
    <source>
        <dbReference type="EMBL" id="KAF4386985.1"/>
    </source>
</evidence>
<feature type="non-terminal residue" evidence="1">
    <location>
        <position position="1"/>
    </location>
</feature>
<evidence type="ECO:0000313" key="2">
    <source>
        <dbReference type="Proteomes" id="UP000583929"/>
    </source>
</evidence>
<accession>A0A7J6GVQ9</accession>
<dbReference type="Proteomes" id="UP000583929">
    <property type="component" value="Unassembled WGS sequence"/>
</dbReference>
<protein>
    <submittedName>
        <fullName evidence="1">Uncharacterized protein</fullName>
    </submittedName>
</protein>
<comment type="caution">
    <text evidence="1">The sequence shown here is derived from an EMBL/GenBank/DDBJ whole genome shotgun (WGS) entry which is preliminary data.</text>
</comment>
<name>A0A7J6GVQ9_CANSA</name>
<dbReference type="EMBL" id="JAATIQ010000080">
    <property type="protein sequence ID" value="KAF4386985.1"/>
    <property type="molecule type" value="Genomic_DNA"/>
</dbReference>
<dbReference type="AlphaFoldDB" id="A0A7J6GVQ9"/>
<reference evidence="1 2" key="1">
    <citation type="journal article" date="2020" name="bioRxiv">
        <title>Sequence and annotation of 42 cannabis genomes reveals extensive copy number variation in cannabinoid synthesis and pathogen resistance genes.</title>
        <authorList>
            <person name="Mckernan K.J."/>
            <person name="Helbert Y."/>
            <person name="Kane L.T."/>
            <person name="Ebling H."/>
            <person name="Zhang L."/>
            <person name="Liu B."/>
            <person name="Eaton Z."/>
            <person name="Mclaughlin S."/>
            <person name="Kingan S."/>
            <person name="Baybayan P."/>
            <person name="Concepcion G."/>
            <person name="Jordan M."/>
            <person name="Riva A."/>
            <person name="Barbazuk W."/>
            <person name="Harkins T."/>
        </authorList>
    </citation>
    <scope>NUCLEOTIDE SEQUENCE [LARGE SCALE GENOMIC DNA]</scope>
    <source>
        <strain evidence="2">cv. Jamaican Lion 4</strain>
        <tissue evidence="1">Leaf</tissue>
    </source>
</reference>
<sequence>MIRKFPNKPNIPLKVNLKLQSQLQCNLLDKISTTFSGLNLKKLMSTGASVDFDNPLGAALQLCLTRSKVVFMSI</sequence>
<proteinExistence type="predicted"/>